<reference evidence="3" key="1">
    <citation type="submission" date="2022-11" db="UniProtKB">
        <authorList>
            <consortium name="WormBaseParasite"/>
        </authorList>
    </citation>
    <scope>IDENTIFICATION</scope>
</reference>
<dbReference type="WBParaSite" id="PDA_v2.g2193.t1">
    <property type="protein sequence ID" value="PDA_v2.g2193.t1"/>
    <property type="gene ID" value="PDA_v2.g2193"/>
</dbReference>
<dbReference type="AlphaFoldDB" id="A0A914PUK1"/>
<sequence length="748" mass="85238">MNREKRLRASYREKKRNKTESDGEDLRYNEEQQLDDMDYTFSNRCDDFDTIESQHINPTDIGDAINSDDDDDDDDEQILPPPQNSEILYEGSTKTRQDFVFDFLTLIRSHNLSDAAAKSILKFSQDYCPPNNKIPKTLKSVHNCLKLASPNGIICSRNSFCQKCGEESCECKDSSIAHFAGFNIVNQIVPILKGVSEKLTILPKNCKPLTFLFYVDGGKYAKSGKYEAWPLLATICELPSKLRQSQRNHIFLGIMYCIGKPNWGIMCKFLKSKFSLGTVIVINDQQYHLWGTGLICDLPARASLLNIVGPNGYHACCQCTVVGEYFQKRVIYPPGDYILRTSADIEKAQELAVKQNQHKKAKTTYEGIKGPNELNDILKIPDAVTADLMHTGFAGPVLQTVEKIYNGFKGEIIIKALTKDQKELLNQIICNVRWPCEMKRKLRPLSDMSLYKTSEWKLLTYFVIPTVLSAIMGTERKEESSNLMHLVAAIIVLSKKQITQSDIEHAKDLLDEWHKKLGDTFDDTSYTFKAHDILHFPQQVANHGPLPGHSAFAGENMIGFIGKQISCYGNEVAVSQICQRIDTVFRLRQIDKYVKPQKMSEFKEISQKIKNHLRTTLPNAVAYEWKKIRGTILRCATSDEPEPNSIILFMHENQLKCGIIKAILKSNNIFYLVVKSLNVEKLCKLYSEDYSLLANEQSWPEYSYFKNEQKFNDELITVEEKSVLHKAVLISAPKITFIVPLLTLFEHN</sequence>
<dbReference type="PANTHER" id="PTHR46579">
    <property type="entry name" value="F5/8 TYPE C DOMAIN-CONTAINING PROTEIN-RELATED"/>
    <property type="match status" value="1"/>
</dbReference>
<dbReference type="Proteomes" id="UP000887578">
    <property type="component" value="Unplaced"/>
</dbReference>
<feature type="compositionally biased region" description="Acidic residues" evidence="1">
    <location>
        <begin position="66"/>
        <end position="77"/>
    </location>
</feature>
<feature type="region of interest" description="Disordered" evidence="1">
    <location>
        <begin position="56"/>
        <end position="87"/>
    </location>
</feature>
<feature type="compositionally biased region" description="Basic and acidic residues" evidence="1">
    <location>
        <begin position="18"/>
        <end position="30"/>
    </location>
</feature>
<accession>A0A914PUK1</accession>
<evidence type="ECO:0000256" key="1">
    <source>
        <dbReference type="SAM" id="MobiDB-lite"/>
    </source>
</evidence>
<dbReference type="PANTHER" id="PTHR46579:SF1">
    <property type="entry name" value="F5_8 TYPE C DOMAIN-CONTAINING PROTEIN"/>
    <property type="match status" value="1"/>
</dbReference>
<feature type="region of interest" description="Disordered" evidence="1">
    <location>
        <begin position="1"/>
        <end position="31"/>
    </location>
</feature>
<evidence type="ECO:0000313" key="3">
    <source>
        <dbReference type="WBParaSite" id="PDA_v2.g2193.t1"/>
    </source>
</evidence>
<proteinExistence type="predicted"/>
<organism evidence="2 3">
    <name type="scientific">Panagrolaimus davidi</name>
    <dbReference type="NCBI Taxonomy" id="227884"/>
    <lineage>
        <taxon>Eukaryota</taxon>
        <taxon>Metazoa</taxon>
        <taxon>Ecdysozoa</taxon>
        <taxon>Nematoda</taxon>
        <taxon>Chromadorea</taxon>
        <taxon>Rhabditida</taxon>
        <taxon>Tylenchina</taxon>
        <taxon>Panagrolaimomorpha</taxon>
        <taxon>Panagrolaimoidea</taxon>
        <taxon>Panagrolaimidae</taxon>
        <taxon>Panagrolaimus</taxon>
    </lineage>
</organism>
<protein>
    <submittedName>
        <fullName evidence="3">Transposase domain-containing protein</fullName>
    </submittedName>
</protein>
<evidence type="ECO:0000313" key="2">
    <source>
        <dbReference type="Proteomes" id="UP000887578"/>
    </source>
</evidence>
<keyword evidence="2" id="KW-1185">Reference proteome</keyword>
<feature type="compositionally biased region" description="Basic residues" evidence="1">
    <location>
        <begin position="1"/>
        <end position="17"/>
    </location>
</feature>
<name>A0A914PUK1_9BILA</name>